<sequence length="431" mass="47516">MKIKQPKTRNDLGWRLRLYLARRARARSKATFIGITGSSGKTTAGSLLGHILAGHGSVYTQVLANTMKLLVSTLSRRMRKSGKTDYVVFEAAAFGPGTMKPMAELLRPDVAVVTMVRLEHRASFKTLENVAHEKSALVAALEPGGFAMLNADDPHMLGMASVSDCRAVTFGTSEQADYRVSDIEAAYPKPLRFSLHWRGGVLNIETPFPGAHFWLPTVAAAATALELGVPAQIVKDRTATFQPLENRGQVLAPAGGPHFIVDAAKAPWHSLTLAFDMVARSTFGRKRIVLGQLSDFAGSNSKYAHAYSRAREIADQVIYAGDHAHRSKASQSDRDSGRFIELRTAKEVSDYVAQTAQPDELILIKSSSSLHLERVALAWTHNVQCWVSVCGKTEGCEQCGLYEVPFEQHREFVTQKKLKRRKHRLLRLIGR</sequence>
<dbReference type="PANTHER" id="PTHR43024">
    <property type="entry name" value="UDP-N-ACETYLMURAMOYL-TRIPEPTIDE--D-ALANYL-D-ALANINE LIGASE"/>
    <property type="match status" value="1"/>
</dbReference>
<evidence type="ECO:0000256" key="1">
    <source>
        <dbReference type="ARBA" id="ARBA00022598"/>
    </source>
</evidence>
<keyword evidence="2" id="KW-0547">Nucleotide-binding</keyword>
<dbReference type="Gene3D" id="3.90.190.20">
    <property type="entry name" value="Mur ligase, C-terminal domain"/>
    <property type="match status" value="1"/>
</dbReference>
<keyword evidence="1 5" id="KW-0436">Ligase</keyword>
<evidence type="ECO:0000256" key="2">
    <source>
        <dbReference type="ARBA" id="ARBA00022741"/>
    </source>
</evidence>
<protein>
    <submittedName>
        <fullName evidence="5">UDP-N-acetylmuramoyl-tripeptide--D-alanyl-D-alanine ligase</fullName>
    </submittedName>
</protein>
<dbReference type="Proteomes" id="UP001433071">
    <property type="component" value="Unassembled WGS sequence"/>
</dbReference>
<dbReference type="InterPro" id="IPR036565">
    <property type="entry name" value="Mur-like_cat_sf"/>
</dbReference>
<dbReference type="SUPFAM" id="SSF53623">
    <property type="entry name" value="MurD-like peptide ligases, catalytic domain"/>
    <property type="match status" value="1"/>
</dbReference>
<dbReference type="Gene3D" id="3.40.1190.10">
    <property type="entry name" value="Mur-like, catalytic domain"/>
    <property type="match status" value="1"/>
</dbReference>
<evidence type="ECO:0000256" key="3">
    <source>
        <dbReference type="ARBA" id="ARBA00022840"/>
    </source>
</evidence>
<dbReference type="PANTHER" id="PTHR43024:SF1">
    <property type="entry name" value="UDP-N-ACETYLMURAMOYL-TRIPEPTIDE--D-ALANYL-D-ALANINE LIGASE"/>
    <property type="match status" value="1"/>
</dbReference>
<accession>A0ABV1Z0Y3</accession>
<gene>
    <name evidence="5" type="ORF">NKI36_15170</name>
</gene>
<keyword evidence="3" id="KW-0067">ATP-binding</keyword>
<name>A0ABV1Z0Y3_9HYPH</name>
<comment type="caution">
    <text evidence="5">The sequence shown here is derived from an EMBL/GenBank/DDBJ whole genome shotgun (WGS) entry which is preliminary data.</text>
</comment>
<organism evidence="5 6">
    <name type="scientific">Mesorhizobium caraganae</name>
    <dbReference type="NCBI Taxonomy" id="483206"/>
    <lineage>
        <taxon>Bacteria</taxon>
        <taxon>Pseudomonadati</taxon>
        <taxon>Pseudomonadota</taxon>
        <taxon>Alphaproteobacteria</taxon>
        <taxon>Hyphomicrobiales</taxon>
        <taxon>Phyllobacteriaceae</taxon>
        <taxon>Mesorhizobium</taxon>
    </lineage>
</organism>
<evidence type="ECO:0000313" key="6">
    <source>
        <dbReference type="Proteomes" id="UP001433071"/>
    </source>
</evidence>
<keyword evidence="6" id="KW-1185">Reference proteome</keyword>
<dbReference type="RefSeq" id="WP_352558570.1">
    <property type="nucleotide sequence ID" value="NZ_JAMYQB010000011.1"/>
</dbReference>
<reference evidence="5 6" key="1">
    <citation type="journal article" date="2024" name="Proc. Natl. Acad. Sci. U.S.A.">
        <title>The evolutionary genomics of adaptation to stress in wild rhizobium bacteria.</title>
        <authorList>
            <person name="Kehlet-Delgado H."/>
            <person name="Montoya A.P."/>
            <person name="Jensen K.T."/>
            <person name="Wendlandt C.E."/>
            <person name="Dexheimer C."/>
            <person name="Roberts M."/>
            <person name="Torres Martinez L."/>
            <person name="Friesen M.L."/>
            <person name="Griffitts J.S."/>
            <person name="Porter S.S."/>
        </authorList>
    </citation>
    <scope>NUCLEOTIDE SEQUENCE [LARGE SCALE GENOMIC DNA]</scope>
    <source>
        <strain evidence="5 6">M0641</strain>
    </source>
</reference>
<proteinExistence type="predicted"/>
<dbReference type="InterPro" id="IPR013221">
    <property type="entry name" value="Mur_ligase_cen"/>
</dbReference>
<feature type="domain" description="Mur ligase central" evidence="4">
    <location>
        <begin position="35"/>
        <end position="223"/>
    </location>
</feature>
<dbReference type="InterPro" id="IPR051046">
    <property type="entry name" value="MurCDEF_CellWall_CoF430Synth"/>
</dbReference>
<evidence type="ECO:0000259" key="4">
    <source>
        <dbReference type="Pfam" id="PF08245"/>
    </source>
</evidence>
<dbReference type="GO" id="GO:0016874">
    <property type="term" value="F:ligase activity"/>
    <property type="evidence" value="ECO:0007669"/>
    <property type="project" value="UniProtKB-KW"/>
</dbReference>
<dbReference type="SUPFAM" id="SSF53244">
    <property type="entry name" value="MurD-like peptide ligases, peptide-binding domain"/>
    <property type="match status" value="1"/>
</dbReference>
<dbReference type="InterPro" id="IPR036615">
    <property type="entry name" value="Mur_ligase_C_dom_sf"/>
</dbReference>
<dbReference type="EMBL" id="JAMYQB010000011">
    <property type="protein sequence ID" value="MER9405379.1"/>
    <property type="molecule type" value="Genomic_DNA"/>
</dbReference>
<dbReference type="Pfam" id="PF08245">
    <property type="entry name" value="Mur_ligase_M"/>
    <property type="match status" value="1"/>
</dbReference>
<evidence type="ECO:0000313" key="5">
    <source>
        <dbReference type="EMBL" id="MER9405379.1"/>
    </source>
</evidence>